<keyword evidence="3" id="KW-1185">Reference proteome</keyword>
<dbReference type="InterPro" id="IPR013785">
    <property type="entry name" value="Aldolase_TIM"/>
</dbReference>
<evidence type="ECO:0000313" key="3">
    <source>
        <dbReference type="Proteomes" id="UP000284702"/>
    </source>
</evidence>
<dbReference type="Gene3D" id="3.20.20.70">
    <property type="entry name" value="Aldolase class I"/>
    <property type="match status" value="2"/>
</dbReference>
<accession>A0A3R7WHA5</accession>
<dbReference type="SUPFAM" id="SSF51395">
    <property type="entry name" value="FMN-linked oxidoreductases"/>
    <property type="match status" value="1"/>
</dbReference>
<comment type="caution">
    <text evidence="2">The sequence shown here is derived from an EMBL/GenBank/DDBJ whole genome shotgun (WGS) entry which is preliminary data.</text>
</comment>
<dbReference type="AlphaFoldDB" id="A0A3R7WHA5"/>
<protein>
    <recommendedName>
        <fullName evidence="1">Glutamate synthase central-N domain-containing protein</fullName>
    </recommendedName>
</protein>
<reference evidence="2" key="1">
    <citation type="submission" date="2018-07" db="EMBL/GenBank/DDBJ databases">
        <title>Annotation of Aphanomyces astaci genome assembly.</title>
        <authorList>
            <person name="Studholme D.J."/>
        </authorList>
    </citation>
    <scope>NUCLEOTIDE SEQUENCE [LARGE SCALE GENOMIC DNA]</scope>
    <source>
        <strain evidence="2">Pc</strain>
    </source>
</reference>
<evidence type="ECO:0000259" key="1">
    <source>
        <dbReference type="Pfam" id="PF04898"/>
    </source>
</evidence>
<dbReference type="InterPro" id="IPR006982">
    <property type="entry name" value="Glu_synth_centr_N"/>
</dbReference>
<feature type="domain" description="Glutamate synthase central-N" evidence="1">
    <location>
        <begin position="9"/>
        <end position="162"/>
    </location>
</feature>
<gene>
    <name evidence="2" type="ORF">B5M09_002363</name>
</gene>
<dbReference type="GO" id="GO:0015930">
    <property type="term" value="F:glutamate synthase activity"/>
    <property type="evidence" value="ECO:0007669"/>
    <property type="project" value="InterPro"/>
</dbReference>
<dbReference type="Proteomes" id="UP000284702">
    <property type="component" value="Unassembled WGS sequence"/>
</dbReference>
<dbReference type="Pfam" id="PF04898">
    <property type="entry name" value="Glu_syn_central"/>
    <property type="match status" value="1"/>
</dbReference>
<name>A0A3R7WHA5_APHAT</name>
<proteinExistence type="predicted"/>
<dbReference type="VEuPathDB" id="FungiDB:H257_14595"/>
<sequence length="249" mass="27318">MMGFTMGTWRRLIVDHPVLSLEDIQTLKYGMSDAKWTAKTLDATFPAHSGQAGLIQALDRLCEQATTAAAQGQAVLVFSDQAAGPDRFPIPSLLVIGAVHQHLLRTQQRTSVALFAECGDAKEVHDFATLLGFGADGVCPYMAYHALAHMNNEGLLEAIAKKSVRPAAFRSNMETLYDDIARLHEAGFPTHSLETPLVRNPGQYHARENGEFHFNTPSAIVALQTAARTQSRDAYDQYRDLTNAASKYD</sequence>
<evidence type="ECO:0000313" key="2">
    <source>
        <dbReference type="EMBL" id="RQM26461.1"/>
    </source>
</evidence>
<organism evidence="2 3">
    <name type="scientific">Aphanomyces astaci</name>
    <name type="common">Crayfish plague agent</name>
    <dbReference type="NCBI Taxonomy" id="112090"/>
    <lineage>
        <taxon>Eukaryota</taxon>
        <taxon>Sar</taxon>
        <taxon>Stramenopiles</taxon>
        <taxon>Oomycota</taxon>
        <taxon>Saprolegniomycetes</taxon>
        <taxon>Saprolegniales</taxon>
        <taxon>Verrucalvaceae</taxon>
        <taxon>Aphanomyces</taxon>
    </lineage>
</organism>
<dbReference type="EMBL" id="MZMZ02002292">
    <property type="protein sequence ID" value="RQM26461.1"/>
    <property type="molecule type" value="Genomic_DNA"/>
</dbReference>